<evidence type="ECO:0000256" key="5">
    <source>
        <dbReference type="ARBA" id="ARBA00005458"/>
    </source>
</evidence>
<proteinExistence type="inferred from homology"/>
<comment type="pathway">
    <text evidence="4">Lipid metabolism.</text>
</comment>
<keyword evidence="13" id="KW-0443">Lipid metabolism</keyword>
<evidence type="ECO:0000256" key="16">
    <source>
        <dbReference type="ARBA" id="ARBA00023209"/>
    </source>
</evidence>
<dbReference type="PANTHER" id="PTHR13619">
    <property type="entry name" value="PHOSPHATIDATE CYTIDYLYLTRANSFERASE, MITOCHONDRIAL"/>
    <property type="match status" value="1"/>
</dbReference>
<keyword evidence="14" id="KW-0496">Mitochondrion</keyword>
<evidence type="ECO:0000256" key="19">
    <source>
        <dbReference type="ARBA" id="ARBA00031502"/>
    </source>
</evidence>
<evidence type="ECO:0000256" key="7">
    <source>
        <dbReference type="ARBA" id="ARBA00018337"/>
    </source>
</evidence>
<keyword evidence="20" id="KW-1185">Reference proteome</keyword>
<name>A0A0N5CB25_STREA</name>
<dbReference type="UniPathway" id="UPA00557">
    <property type="reaction ID" value="UER00614"/>
</dbReference>
<sequence length="109" mass="12739">MLVITFFYVGWGSEKVTNIQANYGAHVYYNIVVKSNRRMIKYGVISTYDTLQHLLDWRWLYVSGRLQKPVLNVLSPTKKLTEAIENNRNTALRFALLKLGDTFTFEDLF</sequence>
<keyword evidence="17" id="KW-1208">Phospholipid metabolism</keyword>
<comment type="cofactor">
    <cofactor evidence="1">
        <name>Mg(2+)</name>
        <dbReference type="ChEBI" id="CHEBI:18420"/>
    </cofactor>
</comment>
<keyword evidence="8" id="KW-0444">Lipid biosynthesis</keyword>
<evidence type="ECO:0000256" key="11">
    <source>
        <dbReference type="ARBA" id="ARBA00022792"/>
    </source>
</evidence>
<keyword evidence="10" id="KW-0548">Nucleotidyltransferase</keyword>
<evidence type="ECO:0000256" key="8">
    <source>
        <dbReference type="ARBA" id="ARBA00022516"/>
    </source>
</evidence>
<evidence type="ECO:0000256" key="15">
    <source>
        <dbReference type="ARBA" id="ARBA00023136"/>
    </source>
</evidence>
<keyword evidence="15" id="KW-0472">Membrane</keyword>
<evidence type="ECO:0000313" key="20">
    <source>
        <dbReference type="Proteomes" id="UP000046392"/>
    </source>
</evidence>
<keyword evidence="9" id="KW-0808">Transferase</keyword>
<dbReference type="WBParaSite" id="SPAL_0001508900.1">
    <property type="protein sequence ID" value="SPAL_0001508900.1"/>
    <property type="gene ID" value="SPAL_0001508900"/>
</dbReference>
<evidence type="ECO:0000256" key="4">
    <source>
        <dbReference type="ARBA" id="ARBA00005189"/>
    </source>
</evidence>
<keyword evidence="12" id="KW-0460">Magnesium</keyword>
<comment type="pathway">
    <text evidence="3">Phospholipid metabolism; CDP-diacylglycerol biosynthesis; CDP-diacylglycerol from sn-glycerol 3-phosphate: step 3/3.</text>
</comment>
<dbReference type="GO" id="GO:0032049">
    <property type="term" value="P:cardiolipin biosynthetic process"/>
    <property type="evidence" value="ECO:0007669"/>
    <property type="project" value="InterPro"/>
</dbReference>
<evidence type="ECO:0000256" key="18">
    <source>
        <dbReference type="ARBA" id="ARBA00029893"/>
    </source>
</evidence>
<evidence type="ECO:0000256" key="10">
    <source>
        <dbReference type="ARBA" id="ARBA00022695"/>
    </source>
</evidence>
<evidence type="ECO:0000256" key="17">
    <source>
        <dbReference type="ARBA" id="ARBA00023264"/>
    </source>
</evidence>
<dbReference type="Proteomes" id="UP000046392">
    <property type="component" value="Unplaced"/>
</dbReference>
<dbReference type="PANTHER" id="PTHR13619:SF0">
    <property type="entry name" value="PHOSPHATIDATE CYTIDYLYLTRANSFERASE, MITOCHONDRIAL"/>
    <property type="match status" value="1"/>
</dbReference>
<protein>
    <recommendedName>
        <fullName evidence="7">Phosphatidate cytidylyltransferase, mitochondrial</fullName>
        <ecNumber evidence="6">2.7.7.41</ecNumber>
    </recommendedName>
    <alternativeName>
        <fullName evidence="18">CDP-diacylglycerol synthase</fullName>
    </alternativeName>
    <alternativeName>
        <fullName evidence="19">Mitochondrial translocator assembly and maintenance protein 41 homolog</fullName>
    </alternativeName>
</protein>
<evidence type="ECO:0000256" key="1">
    <source>
        <dbReference type="ARBA" id="ARBA00001946"/>
    </source>
</evidence>
<dbReference type="STRING" id="174720.A0A0N5CB25"/>
<evidence type="ECO:0000256" key="2">
    <source>
        <dbReference type="ARBA" id="ARBA00004443"/>
    </source>
</evidence>
<evidence type="ECO:0000256" key="14">
    <source>
        <dbReference type="ARBA" id="ARBA00023128"/>
    </source>
</evidence>
<dbReference type="EC" id="2.7.7.41" evidence="6"/>
<keyword evidence="16" id="KW-0594">Phospholipid biosynthesis</keyword>
<dbReference type="AlphaFoldDB" id="A0A0N5CB25"/>
<comment type="similarity">
    <text evidence="5">Belongs to the TAM41 family.</text>
</comment>
<dbReference type="GO" id="GO:0005743">
    <property type="term" value="C:mitochondrial inner membrane"/>
    <property type="evidence" value="ECO:0007669"/>
    <property type="project" value="UniProtKB-SubCell"/>
</dbReference>
<evidence type="ECO:0000256" key="6">
    <source>
        <dbReference type="ARBA" id="ARBA00012487"/>
    </source>
</evidence>
<evidence type="ECO:0000256" key="12">
    <source>
        <dbReference type="ARBA" id="ARBA00022842"/>
    </source>
</evidence>
<accession>A0A0N5CB25</accession>
<comment type="subcellular location">
    <subcellularLocation>
        <location evidence="2">Mitochondrion inner membrane</location>
        <topology evidence="2">Peripheral membrane protein</topology>
        <orientation evidence="2">Matrix side</orientation>
    </subcellularLocation>
</comment>
<dbReference type="InterPro" id="IPR015222">
    <property type="entry name" value="Tam41"/>
</dbReference>
<dbReference type="GO" id="GO:0016024">
    <property type="term" value="P:CDP-diacylglycerol biosynthetic process"/>
    <property type="evidence" value="ECO:0007669"/>
    <property type="project" value="UniProtKB-UniPathway"/>
</dbReference>
<reference evidence="21" key="1">
    <citation type="submission" date="2017-02" db="UniProtKB">
        <authorList>
            <consortium name="WormBaseParasite"/>
        </authorList>
    </citation>
    <scope>IDENTIFICATION</scope>
</reference>
<dbReference type="GO" id="GO:0004605">
    <property type="term" value="F:phosphatidate cytidylyltransferase activity"/>
    <property type="evidence" value="ECO:0007669"/>
    <property type="project" value="UniProtKB-EC"/>
</dbReference>
<evidence type="ECO:0000256" key="9">
    <source>
        <dbReference type="ARBA" id="ARBA00022679"/>
    </source>
</evidence>
<keyword evidence="11" id="KW-0999">Mitochondrion inner membrane</keyword>
<evidence type="ECO:0000256" key="3">
    <source>
        <dbReference type="ARBA" id="ARBA00005119"/>
    </source>
</evidence>
<organism evidence="20 21">
    <name type="scientific">Strongyloides papillosus</name>
    <name type="common">Intestinal threadworm</name>
    <dbReference type="NCBI Taxonomy" id="174720"/>
    <lineage>
        <taxon>Eukaryota</taxon>
        <taxon>Metazoa</taxon>
        <taxon>Ecdysozoa</taxon>
        <taxon>Nematoda</taxon>
        <taxon>Chromadorea</taxon>
        <taxon>Rhabditida</taxon>
        <taxon>Tylenchina</taxon>
        <taxon>Panagrolaimomorpha</taxon>
        <taxon>Strongyloidoidea</taxon>
        <taxon>Strongyloididae</taxon>
        <taxon>Strongyloides</taxon>
    </lineage>
</organism>
<evidence type="ECO:0000313" key="21">
    <source>
        <dbReference type="WBParaSite" id="SPAL_0001508900.1"/>
    </source>
</evidence>
<evidence type="ECO:0000256" key="13">
    <source>
        <dbReference type="ARBA" id="ARBA00023098"/>
    </source>
</evidence>
<dbReference type="Pfam" id="PF09139">
    <property type="entry name" value="Tam41_Mmp37"/>
    <property type="match status" value="1"/>
</dbReference>